<dbReference type="AlphaFoldDB" id="A0A3M7PKW4"/>
<protein>
    <submittedName>
        <fullName evidence="1">Uncharacterized protein</fullName>
    </submittedName>
</protein>
<organism evidence="1 2">
    <name type="scientific">Brachionus plicatilis</name>
    <name type="common">Marine rotifer</name>
    <name type="synonym">Brachionus muelleri</name>
    <dbReference type="NCBI Taxonomy" id="10195"/>
    <lineage>
        <taxon>Eukaryota</taxon>
        <taxon>Metazoa</taxon>
        <taxon>Spiralia</taxon>
        <taxon>Gnathifera</taxon>
        <taxon>Rotifera</taxon>
        <taxon>Eurotatoria</taxon>
        <taxon>Monogononta</taxon>
        <taxon>Pseudotrocha</taxon>
        <taxon>Ploima</taxon>
        <taxon>Brachionidae</taxon>
        <taxon>Brachionus</taxon>
    </lineage>
</organism>
<comment type="caution">
    <text evidence="1">The sequence shown here is derived from an EMBL/GenBank/DDBJ whole genome shotgun (WGS) entry which is preliminary data.</text>
</comment>
<keyword evidence="2" id="KW-1185">Reference proteome</keyword>
<evidence type="ECO:0000313" key="1">
    <source>
        <dbReference type="EMBL" id="RMZ99765.1"/>
    </source>
</evidence>
<sequence length="92" mass="11005">MKVKVKKDEQNATLIQNLKIPELYCYKWKSIFRIMQELRYGLTTKKIKRRCEPKKLNKINKFPVVVKNGFKINIRIFGCSAIKHNCAEFFPR</sequence>
<name>A0A3M7PKW4_BRAPC</name>
<dbReference type="EMBL" id="REGN01010066">
    <property type="protein sequence ID" value="RMZ99765.1"/>
    <property type="molecule type" value="Genomic_DNA"/>
</dbReference>
<accession>A0A3M7PKW4</accession>
<dbReference type="Proteomes" id="UP000276133">
    <property type="component" value="Unassembled WGS sequence"/>
</dbReference>
<gene>
    <name evidence="1" type="ORF">BpHYR1_019278</name>
</gene>
<proteinExistence type="predicted"/>
<evidence type="ECO:0000313" key="2">
    <source>
        <dbReference type="Proteomes" id="UP000276133"/>
    </source>
</evidence>
<reference evidence="1 2" key="1">
    <citation type="journal article" date="2018" name="Sci. Rep.">
        <title>Genomic signatures of local adaptation to the degree of environmental predictability in rotifers.</title>
        <authorList>
            <person name="Franch-Gras L."/>
            <person name="Hahn C."/>
            <person name="Garcia-Roger E.M."/>
            <person name="Carmona M.J."/>
            <person name="Serra M."/>
            <person name="Gomez A."/>
        </authorList>
    </citation>
    <scope>NUCLEOTIDE SEQUENCE [LARGE SCALE GENOMIC DNA]</scope>
    <source>
        <strain evidence="1">HYR1</strain>
    </source>
</reference>